<dbReference type="EMBL" id="CATOUU010000852">
    <property type="protein sequence ID" value="CAI9954943.1"/>
    <property type="molecule type" value="Genomic_DNA"/>
</dbReference>
<organism evidence="1">
    <name type="scientific">Hexamita inflata</name>
    <dbReference type="NCBI Taxonomy" id="28002"/>
    <lineage>
        <taxon>Eukaryota</taxon>
        <taxon>Metamonada</taxon>
        <taxon>Diplomonadida</taxon>
        <taxon>Hexamitidae</taxon>
        <taxon>Hexamitinae</taxon>
        <taxon>Hexamita</taxon>
    </lineage>
</organism>
<gene>
    <name evidence="1" type="ORF">HINF_LOCUS42588</name>
    <name evidence="2" type="ORF">HINF_LOCUS52038</name>
</gene>
<evidence type="ECO:0000313" key="3">
    <source>
        <dbReference type="Proteomes" id="UP001642409"/>
    </source>
</evidence>
<keyword evidence="3" id="KW-1185">Reference proteome</keyword>
<dbReference type="AlphaFoldDB" id="A0AA86V1T6"/>
<evidence type="ECO:0000313" key="1">
    <source>
        <dbReference type="EMBL" id="CAI9954943.1"/>
    </source>
</evidence>
<dbReference type="Proteomes" id="UP001642409">
    <property type="component" value="Unassembled WGS sequence"/>
</dbReference>
<reference evidence="1" key="1">
    <citation type="submission" date="2023-06" db="EMBL/GenBank/DDBJ databases">
        <authorList>
            <person name="Kurt Z."/>
        </authorList>
    </citation>
    <scope>NUCLEOTIDE SEQUENCE</scope>
</reference>
<reference evidence="2 3" key="2">
    <citation type="submission" date="2024-07" db="EMBL/GenBank/DDBJ databases">
        <authorList>
            <person name="Akdeniz Z."/>
        </authorList>
    </citation>
    <scope>NUCLEOTIDE SEQUENCE [LARGE SCALE GENOMIC DNA]</scope>
</reference>
<dbReference type="EMBL" id="CAXDID020000257">
    <property type="protein sequence ID" value="CAL6065848.1"/>
    <property type="molecule type" value="Genomic_DNA"/>
</dbReference>
<name>A0AA86V1T6_9EUKA</name>
<sequence>MSDFNDVQEIVKQTSNKQFNCRLQQFQQIICVFHSNKCKVQSDYLNVSAFEAENHLQTLLFQNQDQIQELVKRYTILKIFSAKQHHCYFKQKKNSTVIVTLKNNICKRACGRPTAISYSSIFKNWCIYEKQIQYIATNFNDPLIIFDKQTIKTLFSKEQKFYLVRFSGEHSFDSINPCDPSKIKMKRFCSKELKQQISIYCSVLETQQFLW</sequence>
<evidence type="ECO:0000313" key="2">
    <source>
        <dbReference type="EMBL" id="CAL6065848.1"/>
    </source>
</evidence>
<comment type="caution">
    <text evidence="1">The sequence shown here is derived from an EMBL/GenBank/DDBJ whole genome shotgun (WGS) entry which is preliminary data.</text>
</comment>
<accession>A0AA86V1T6</accession>
<protein>
    <submittedName>
        <fullName evidence="2">Hypothetical_protein</fullName>
    </submittedName>
</protein>
<proteinExistence type="predicted"/>